<dbReference type="EMBL" id="JANPWZ010000519">
    <property type="protein sequence ID" value="KAJ3575783.1"/>
    <property type="molecule type" value="Genomic_DNA"/>
</dbReference>
<evidence type="ECO:0000256" key="2">
    <source>
        <dbReference type="SAM" id="SignalP"/>
    </source>
</evidence>
<feature type="compositionally biased region" description="Low complexity" evidence="1">
    <location>
        <begin position="265"/>
        <end position="279"/>
    </location>
</feature>
<name>A0A9W8NGE3_9PEZI</name>
<feature type="chain" id="PRO_5040975449" description="Lytic polysaccharide monooxygenase" evidence="2">
    <location>
        <begin position="20"/>
        <end position="416"/>
    </location>
</feature>
<dbReference type="Proteomes" id="UP001148614">
    <property type="component" value="Unassembled WGS sequence"/>
</dbReference>
<evidence type="ECO:0000313" key="4">
    <source>
        <dbReference type="Proteomes" id="UP001148614"/>
    </source>
</evidence>
<organism evidence="3 4">
    <name type="scientific">Xylaria arbuscula</name>
    <dbReference type="NCBI Taxonomy" id="114810"/>
    <lineage>
        <taxon>Eukaryota</taxon>
        <taxon>Fungi</taxon>
        <taxon>Dikarya</taxon>
        <taxon>Ascomycota</taxon>
        <taxon>Pezizomycotina</taxon>
        <taxon>Sordariomycetes</taxon>
        <taxon>Xylariomycetidae</taxon>
        <taxon>Xylariales</taxon>
        <taxon>Xylariaceae</taxon>
        <taxon>Xylaria</taxon>
    </lineage>
</organism>
<dbReference type="Gene3D" id="2.70.50.70">
    <property type="match status" value="1"/>
</dbReference>
<dbReference type="AlphaFoldDB" id="A0A9W8NGE3"/>
<feature type="signal peptide" evidence="2">
    <location>
        <begin position="1"/>
        <end position="19"/>
    </location>
</feature>
<accession>A0A9W8NGE3</accession>
<keyword evidence="4" id="KW-1185">Reference proteome</keyword>
<protein>
    <recommendedName>
        <fullName evidence="5">Lytic polysaccharide monooxygenase</fullName>
    </recommendedName>
</protein>
<sequence>MPSFKSFLLTASLASLATAHIALENPKPYKLVADGATNPLMSNGADFPCRIPAGQSYIVDGEPTDMVIGEDQTLSFSGHAVHGGGSCQLALSPGHPTKDSSWMVIHSIEGGCPARKVTGNLDGEDKDKYTFRIPEGIKPGGNWTLAWTWHNRGGSAEMYMACAPINILPSNKKRMSLPERRDALMKRDADFPELFIANLGEFSNGCSTAEAVKNQISIAYPNPGLSIEQNDDNLFKMTCDGNPRSKPAPSGDSGDDNDGKETETPSSSPAPSSSSASSSVSKQTVVCPPLTPPAATNSTVAATTATTPNASTSTPTTLSSVASSASATLIASSSDNEYTSTTTLFPVPSASTSTLLSASPSMPSEGAQCIEGHLTCLDDGRFFATCTGGQLTAHQPIAPGYKCAPGSGVGLDTSPI</sequence>
<evidence type="ECO:0000313" key="3">
    <source>
        <dbReference type="EMBL" id="KAJ3575783.1"/>
    </source>
</evidence>
<reference evidence="3" key="1">
    <citation type="submission" date="2022-07" db="EMBL/GenBank/DDBJ databases">
        <title>Genome Sequence of Xylaria arbuscula.</title>
        <authorList>
            <person name="Buettner E."/>
        </authorList>
    </citation>
    <scope>NUCLEOTIDE SEQUENCE</scope>
    <source>
        <strain evidence="3">VT107</strain>
    </source>
</reference>
<evidence type="ECO:0000256" key="1">
    <source>
        <dbReference type="SAM" id="MobiDB-lite"/>
    </source>
</evidence>
<dbReference type="VEuPathDB" id="FungiDB:F4678DRAFT_337004"/>
<feature type="region of interest" description="Disordered" evidence="1">
    <location>
        <begin position="233"/>
        <end position="318"/>
    </location>
</feature>
<dbReference type="PANTHER" id="PTHR36182:SF2">
    <property type="entry name" value="LYTIC POLYSACCHARIDE MONOOXYGENASE"/>
    <property type="match status" value="1"/>
</dbReference>
<evidence type="ECO:0008006" key="5">
    <source>
        <dbReference type="Google" id="ProtNLM"/>
    </source>
</evidence>
<feature type="compositionally biased region" description="Low complexity" evidence="1">
    <location>
        <begin position="293"/>
        <end position="318"/>
    </location>
</feature>
<comment type="caution">
    <text evidence="3">The sequence shown here is derived from an EMBL/GenBank/DDBJ whole genome shotgun (WGS) entry which is preliminary data.</text>
</comment>
<dbReference type="PANTHER" id="PTHR36182">
    <property type="entry name" value="PROTEIN, PUTATIVE (AFU_ORTHOLOGUE AFUA_6G10930)-RELATED"/>
    <property type="match status" value="1"/>
</dbReference>
<gene>
    <name evidence="3" type="ORF">NPX13_g3921</name>
</gene>
<proteinExistence type="predicted"/>
<keyword evidence="2" id="KW-0732">Signal</keyword>